<dbReference type="AlphaFoldDB" id="A0AAE0PK55"/>
<name>A0AAE0PK55_SORBR</name>
<reference evidence="3" key="1">
    <citation type="journal article" date="2023" name="Mol. Phylogenet. Evol.">
        <title>Genome-scale phylogeny and comparative genomics of the fungal order Sordariales.</title>
        <authorList>
            <person name="Hensen N."/>
            <person name="Bonometti L."/>
            <person name="Westerberg I."/>
            <person name="Brannstrom I.O."/>
            <person name="Guillou S."/>
            <person name="Cros-Aarteil S."/>
            <person name="Calhoun S."/>
            <person name="Haridas S."/>
            <person name="Kuo A."/>
            <person name="Mondo S."/>
            <person name="Pangilinan J."/>
            <person name="Riley R."/>
            <person name="LaButti K."/>
            <person name="Andreopoulos B."/>
            <person name="Lipzen A."/>
            <person name="Chen C."/>
            <person name="Yan M."/>
            <person name="Daum C."/>
            <person name="Ng V."/>
            <person name="Clum A."/>
            <person name="Steindorff A."/>
            <person name="Ohm R.A."/>
            <person name="Martin F."/>
            <person name="Silar P."/>
            <person name="Natvig D.O."/>
            <person name="Lalanne C."/>
            <person name="Gautier V."/>
            <person name="Ament-Velasquez S.L."/>
            <person name="Kruys A."/>
            <person name="Hutchinson M.I."/>
            <person name="Powell A.J."/>
            <person name="Barry K."/>
            <person name="Miller A.N."/>
            <person name="Grigoriev I.V."/>
            <person name="Debuchy R."/>
            <person name="Gladieux P."/>
            <person name="Hiltunen Thoren M."/>
            <person name="Johannesson H."/>
        </authorList>
    </citation>
    <scope>NUCLEOTIDE SEQUENCE</scope>
    <source>
        <strain evidence="3">FGSC 1904</strain>
    </source>
</reference>
<evidence type="ECO:0000313" key="4">
    <source>
        <dbReference type="Proteomes" id="UP001281003"/>
    </source>
</evidence>
<comment type="caution">
    <text evidence="3">The sequence shown here is derived from an EMBL/GenBank/DDBJ whole genome shotgun (WGS) entry which is preliminary data.</text>
</comment>
<gene>
    <name evidence="3" type="ORF">B0T20DRAFT_430215</name>
</gene>
<keyword evidence="4" id="KW-1185">Reference proteome</keyword>
<organism evidence="3 4">
    <name type="scientific">Sordaria brevicollis</name>
    <dbReference type="NCBI Taxonomy" id="83679"/>
    <lineage>
        <taxon>Eukaryota</taxon>
        <taxon>Fungi</taxon>
        <taxon>Dikarya</taxon>
        <taxon>Ascomycota</taxon>
        <taxon>Pezizomycotina</taxon>
        <taxon>Sordariomycetes</taxon>
        <taxon>Sordariomycetidae</taxon>
        <taxon>Sordariales</taxon>
        <taxon>Sordariaceae</taxon>
        <taxon>Sordaria</taxon>
    </lineage>
</organism>
<feature type="chain" id="PRO_5041956549" description="Protein kinase domain-containing protein" evidence="2">
    <location>
        <begin position="21"/>
        <end position="671"/>
    </location>
</feature>
<evidence type="ECO:0000313" key="3">
    <source>
        <dbReference type="EMBL" id="KAK3401309.1"/>
    </source>
</evidence>
<accession>A0AAE0PK55</accession>
<feature type="compositionally biased region" description="Polar residues" evidence="1">
    <location>
        <begin position="328"/>
        <end position="337"/>
    </location>
</feature>
<feature type="region of interest" description="Disordered" evidence="1">
    <location>
        <begin position="319"/>
        <end position="342"/>
    </location>
</feature>
<dbReference type="EMBL" id="JAUTDP010000002">
    <property type="protein sequence ID" value="KAK3401309.1"/>
    <property type="molecule type" value="Genomic_DNA"/>
</dbReference>
<dbReference type="PANTHER" id="PTHR35186:SF4">
    <property type="entry name" value="PRION-INHIBITION AND PROPAGATION HELO DOMAIN-CONTAINING PROTEIN"/>
    <property type="match status" value="1"/>
</dbReference>
<feature type="signal peptide" evidence="2">
    <location>
        <begin position="1"/>
        <end position="20"/>
    </location>
</feature>
<dbReference type="PANTHER" id="PTHR35186">
    <property type="entry name" value="ANK_REP_REGION DOMAIN-CONTAINING PROTEIN"/>
    <property type="match status" value="1"/>
</dbReference>
<reference evidence="3" key="2">
    <citation type="submission" date="2023-07" db="EMBL/GenBank/DDBJ databases">
        <authorList>
            <consortium name="Lawrence Berkeley National Laboratory"/>
            <person name="Haridas S."/>
            <person name="Hensen N."/>
            <person name="Bonometti L."/>
            <person name="Westerberg I."/>
            <person name="Brannstrom I.O."/>
            <person name="Guillou S."/>
            <person name="Cros-Aarteil S."/>
            <person name="Calhoun S."/>
            <person name="Kuo A."/>
            <person name="Mondo S."/>
            <person name="Pangilinan J."/>
            <person name="Riley R."/>
            <person name="LaButti K."/>
            <person name="Andreopoulos B."/>
            <person name="Lipzen A."/>
            <person name="Chen C."/>
            <person name="Yanf M."/>
            <person name="Daum C."/>
            <person name="Ng V."/>
            <person name="Clum A."/>
            <person name="Steindorff A."/>
            <person name="Ohm R."/>
            <person name="Martin F."/>
            <person name="Silar P."/>
            <person name="Natvig D."/>
            <person name="Lalanne C."/>
            <person name="Gautier V."/>
            <person name="Ament-velasquez S.L."/>
            <person name="Kruys A."/>
            <person name="Hutchinson M.I."/>
            <person name="Powell A.J."/>
            <person name="Barry K."/>
            <person name="Miller A.N."/>
            <person name="Grigoriev I.V."/>
            <person name="Debuchy R."/>
            <person name="Gladieux P."/>
            <person name="Thoren M.H."/>
            <person name="Johannesson H."/>
        </authorList>
    </citation>
    <scope>NUCLEOTIDE SEQUENCE</scope>
    <source>
        <strain evidence="3">FGSC 1904</strain>
    </source>
</reference>
<evidence type="ECO:0000256" key="2">
    <source>
        <dbReference type="SAM" id="SignalP"/>
    </source>
</evidence>
<evidence type="ECO:0000256" key="1">
    <source>
        <dbReference type="SAM" id="MobiDB-lite"/>
    </source>
</evidence>
<sequence length="671" mass="74817">MSGLEVAGLVLGVLPLAIKALRTYKDIMADMKGVPSDLANLIGDLETEMLRLRTSCELLLEQIVPFEDIDDYLDNPLSARWQKSAVNNKLRNRLSDSYPKFEEKVRDIQAVGLDLQRKLRLREDMLDQLQVNRRKATILRVWKAKVGFTLKKKDYNDIITRLKSANTFIHGLANDSRVLGPSRRRQFHSKIIHLLRNLAKSLFDALRGAATTCHCPQPHQACLELVVRDLAHVGKDDAEDRLAREVPFHIVLTSMVSDKTLAGCDEPQKPPQFNVRWTSFRLQCGDFDNTPLSPPPTLTHATNSTASLACSESTLWTYPGDESEKGSTRTLSPSPSNTKRRLSSLFKGHKKTVTFESISTTTACLHVSSPHPHRVTIPDSPLLNLCQLTVNKGKGTTSIGREHCHGWIMDNTKGRRFGLYPPRWDDDIQPQQLPSPTQDNFQVRTSLTLRQVLNHNLRRESISHSGPPKLAFSTKLRIAQAISAGILQLHGTPWISNAILTLDDIVLLVGPDSTFELRPFISKPVSDSKTDTCTSLNMGGGGPVGNLPCVPANYTGGSRPFHPTVFSLGLLLIQLVLEKIDDKLDLTSALYDCDKSTRPLLDVKKASELEQFYTSELQNEVLQEAAFLCASAIDWCLQTWKTTKGLDDGTFCDDFNVEVVQRLEEAIQTSV</sequence>
<evidence type="ECO:0008006" key="5">
    <source>
        <dbReference type="Google" id="ProtNLM"/>
    </source>
</evidence>
<dbReference type="Proteomes" id="UP001281003">
    <property type="component" value="Unassembled WGS sequence"/>
</dbReference>
<protein>
    <recommendedName>
        <fullName evidence="5">Protein kinase domain-containing protein</fullName>
    </recommendedName>
</protein>
<keyword evidence="2" id="KW-0732">Signal</keyword>
<proteinExistence type="predicted"/>